<evidence type="ECO:0000313" key="2">
    <source>
        <dbReference type="EMBL" id="KAK2554188.1"/>
    </source>
</evidence>
<reference evidence="2" key="2">
    <citation type="journal article" date="2023" name="Science">
        <title>Genomic signatures of disease resistance in endangered staghorn corals.</title>
        <authorList>
            <person name="Vollmer S.V."/>
            <person name="Selwyn J.D."/>
            <person name="Despard B.A."/>
            <person name="Roesel C.L."/>
        </authorList>
    </citation>
    <scope>NUCLEOTIDE SEQUENCE</scope>
    <source>
        <strain evidence="2">K2</strain>
    </source>
</reference>
<dbReference type="EMBL" id="JARQWQ010000072">
    <property type="protein sequence ID" value="KAK2554188.1"/>
    <property type="molecule type" value="Genomic_DNA"/>
</dbReference>
<name>A0AAD9Q3W6_ACRCE</name>
<comment type="caution">
    <text evidence="2">The sequence shown here is derived from an EMBL/GenBank/DDBJ whole genome shotgun (WGS) entry which is preliminary data.</text>
</comment>
<gene>
    <name evidence="2" type="ORF">P5673_024547</name>
</gene>
<feature type="region of interest" description="Disordered" evidence="1">
    <location>
        <begin position="26"/>
        <end position="63"/>
    </location>
</feature>
<keyword evidence="3" id="KW-1185">Reference proteome</keyword>
<protein>
    <submittedName>
        <fullName evidence="2">Uncharacterized protein</fullName>
    </submittedName>
</protein>
<feature type="compositionally biased region" description="Polar residues" evidence="1">
    <location>
        <begin position="33"/>
        <end position="53"/>
    </location>
</feature>
<evidence type="ECO:0000313" key="3">
    <source>
        <dbReference type="Proteomes" id="UP001249851"/>
    </source>
</evidence>
<feature type="compositionally biased region" description="Low complexity" evidence="1">
    <location>
        <begin position="54"/>
        <end position="63"/>
    </location>
</feature>
<proteinExistence type="predicted"/>
<dbReference type="AlphaFoldDB" id="A0AAD9Q3W6"/>
<dbReference type="Proteomes" id="UP001249851">
    <property type="component" value="Unassembled WGS sequence"/>
</dbReference>
<sequence length="261" mass="29286">MFLKKYSSDESDVDLPDYRELMKMTEENESEGDTSSVNRTGTNNITTNKVPSITHTSTTQTTVTAETEADSYTSTQGAHSVVPDVAFIGNNGREEEGKGAGVLREALSTFWNQFFNSLTVGTQEKVPAIRHDYQRGAFLALCLFGEESITSESLLSSFRLYISEDERETLQKCIKGKTDSNDDDVLDLLSNYKCYRTPTKENIAQIVSELAHQEIVQKPRYVMNCWAPIMKPLIALPDLQSFVAIENLYDIKKPTAKKILK</sequence>
<evidence type="ECO:0000256" key="1">
    <source>
        <dbReference type="SAM" id="MobiDB-lite"/>
    </source>
</evidence>
<accession>A0AAD9Q3W6</accession>
<organism evidence="2 3">
    <name type="scientific">Acropora cervicornis</name>
    <name type="common">Staghorn coral</name>
    <dbReference type="NCBI Taxonomy" id="6130"/>
    <lineage>
        <taxon>Eukaryota</taxon>
        <taxon>Metazoa</taxon>
        <taxon>Cnidaria</taxon>
        <taxon>Anthozoa</taxon>
        <taxon>Hexacorallia</taxon>
        <taxon>Scleractinia</taxon>
        <taxon>Astrocoeniina</taxon>
        <taxon>Acroporidae</taxon>
        <taxon>Acropora</taxon>
    </lineage>
</organism>
<reference evidence="2" key="1">
    <citation type="journal article" date="2023" name="G3 (Bethesda)">
        <title>Whole genome assembly and annotation of the endangered Caribbean coral Acropora cervicornis.</title>
        <authorList>
            <person name="Selwyn J.D."/>
            <person name="Vollmer S.V."/>
        </authorList>
    </citation>
    <scope>NUCLEOTIDE SEQUENCE</scope>
    <source>
        <strain evidence="2">K2</strain>
    </source>
</reference>